<evidence type="ECO:0008006" key="3">
    <source>
        <dbReference type="Google" id="ProtNLM"/>
    </source>
</evidence>
<gene>
    <name evidence="1" type="ORF">Ahy_A07g032297</name>
</gene>
<reference evidence="1 2" key="1">
    <citation type="submission" date="2019-01" db="EMBL/GenBank/DDBJ databases">
        <title>Sequencing of cultivated peanut Arachis hypogaea provides insights into genome evolution and oil improvement.</title>
        <authorList>
            <person name="Chen X."/>
        </authorList>
    </citation>
    <scope>NUCLEOTIDE SEQUENCE [LARGE SCALE GENOMIC DNA]</scope>
    <source>
        <strain evidence="2">cv. Fuhuasheng</strain>
        <tissue evidence="1">Leaves</tissue>
    </source>
</reference>
<dbReference type="AlphaFoldDB" id="A0A445C6L8"/>
<evidence type="ECO:0000313" key="1">
    <source>
        <dbReference type="EMBL" id="RYR46559.1"/>
    </source>
</evidence>
<keyword evidence="2" id="KW-1185">Reference proteome</keyword>
<accession>A0A445C6L8</accession>
<proteinExistence type="predicted"/>
<protein>
    <recommendedName>
        <fullName evidence="3">Protein FAR1-RELATED SEQUENCE</fullName>
    </recommendedName>
</protein>
<evidence type="ECO:0000313" key="2">
    <source>
        <dbReference type="Proteomes" id="UP000289738"/>
    </source>
</evidence>
<dbReference type="EMBL" id="SDMP01000007">
    <property type="protein sequence ID" value="RYR46559.1"/>
    <property type="molecule type" value="Genomic_DNA"/>
</dbReference>
<comment type="caution">
    <text evidence="1">The sequence shown here is derived from an EMBL/GenBank/DDBJ whole genome shotgun (WGS) entry which is preliminary data.</text>
</comment>
<name>A0A445C6L8_ARAHY</name>
<sequence length="117" mass="13421">MRKTESDQLKLEVDQSIKITFWAEARSRATCEYFGDVISFDTTYNINSMVLGQQVAFRYFFRAFRISSFMDSSLSRSPLLGQDEKHTKEREHACFFLTSSLCVTAYLSNSSNSTIIA</sequence>
<organism evidence="1 2">
    <name type="scientific">Arachis hypogaea</name>
    <name type="common">Peanut</name>
    <dbReference type="NCBI Taxonomy" id="3818"/>
    <lineage>
        <taxon>Eukaryota</taxon>
        <taxon>Viridiplantae</taxon>
        <taxon>Streptophyta</taxon>
        <taxon>Embryophyta</taxon>
        <taxon>Tracheophyta</taxon>
        <taxon>Spermatophyta</taxon>
        <taxon>Magnoliopsida</taxon>
        <taxon>eudicotyledons</taxon>
        <taxon>Gunneridae</taxon>
        <taxon>Pentapetalae</taxon>
        <taxon>rosids</taxon>
        <taxon>fabids</taxon>
        <taxon>Fabales</taxon>
        <taxon>Fabaceae</taxon>
        <taxon>Papilionoideae</taxon>
        <taxon>50 kb inversion clade</taxon>
        <taxon>dalbergioids sensu lato</taxon>
        <taxon>Dalbergieae</taxon>
        <taxon>Pterocarpus clade</taxon>
        <taxon>Arachis</taxon>
    </lineage>
</organism>
<dbReference type="Proteomes" id="UP000289738">
    <property type="component" value="Chromosome A07"/>
</dbReference>